<evidence type="ECO:0000313" key="2">
    <source>
        <dbReference type="EMBL" id="MEK7952980.1"/>
    </source>
</evidence>
<comment type="caution">
    <text evidence="2">The sequence shown here is derived from an EMBL/GenBank/DDBJ whole genome shotgun (WGS) entry which is preliminary data.</text>
</comment>
<reference evidence="2 3" key="1">
    <citation type="submission" date="2024-04" db="EMBL/GenBank/DDBJ databases">
        <title>Luteolibacter sp. isolated from soil.</title>
        <authorList>
            <person name="An J."/>
        </authorList>
    </citation>
    <scope>NUCLEOTIDE SEQUENCE [LARGE SCALE GENOMIC DNA]</scope>
    <source>
        <strain evidence="2 3">Y139</strain>
    </source>
</reference>
<gene>
    <name evidence="2" type="ORF">WKV53_20875</name>
</gene>
<dbReference type="Proteomes" id="UP001371305">
    <property type="component" value="Unassembled WGS sequence"/>
</dbReference>
<accession>A0ABU9B2A4</accession>
<proteinExistence type="predicted"/>
<dbReference type="EMBL" id="JBBUKT010000009">
    <property type="protein sequence ID" value="MEK7952980.1"/>
    <property type="molecule type" value="Genomic_DNA"/>
</dbReference>
<dbReference type="InterPro" id="IPR013424">
    <property type="entry name" value="Ice-binding_C"/>
</dbReference>
<feature type="signal peptide" evidence="1">
    <location>
        <begin position="1"/>
        <end position="20"/>
    </location>
</feature>
<protein>
    <submittedName>
        <fullName evidence="2">PEP-CTERM sorting domain-containing protein</fullName>
    </submittedName>
</protein>
<sequence>MRFPLLFAAAALALAAPLVAQTLVYSLPGETGGTFSYLTIAQEAEYADSAHLASTERYLDQATVTVYSNIARQATVTLSFYQAIVDDNEYDGPVGQPGVTPGALAGYRPADMPLWSSGPITFQLEDDGPTNRNLNQLLFADIHTLVPDDIFWSVKFENISSYSDGGAFGPKLEDAANLAPTGASTDPSRLYYREIGGEWMPIWISTGAPPTSTLSLQLTALPVPEPSGALLLLGGTGLAFFRRRK</sequence>
<dbReference type="NCBIfam" id="TIGR02595">
    <property type="entry name" value="PEP_CTERM"/>
    <property type="match status" value="1"/>
</dbReference>
<feature type="chain" id="PRO_5046238081" evidence="1">
    <location>
        <begin position="21"/>
        <end position="245"/>
    </location>
</feature>
<evidence type="ECO:0000256" key="1">
    <source>
        <dbReference type="SAM" id="SignalP"/>
    </source>
</evidence>
<name>A0ABU9B2A4_9BACT</name>
<keyword evidence="1" id="KW-0732">Signal</keyword>
<evidence type="ECO:0000313" key="3">
    <source>
        <dbReference type="Proteomes" id="UP001371305"/>
    </source>
</evidence>
<organism evidence="2 3">
    <name type="scientific">Luteolibacter soli</name>
    <dbReference type="NCBI Taxonomy" id="3135280"/>
    <lineage>
        <taxon>Bacteria</taxon>
        <taxon>Pseudomonadati</taxon>
        <taxon>Verrucomicrobiota</taxon>
        <taxon>Verrucomicrobiia</taxon>
        <taxon>Verrucomicrobiales</taxon>
        <taxon>Verrucomicrobiaceae</taxon>
        <taxon>Luteolibacter</taxon>
    </lineage>
</organism>
<dbReference type="RefSeq" id="WP_341406739.1">
    <property type="nucleotide sequence ID" value="NZ_JBBUKT010000009.1"/>
</dbReference>
<keyword evidence="3" id="KW-1185">Reference proteome</keyword>